<evidence type="ECO:0000256" key="9">
    <source>
        <dbReference type="PROSITE-ProRule" id="PRU10141"/>
    </source>
</evidence>
<keyword evidence="3" id="KW-0808">Transferase</keyword>
<dbReference type="RefSeq" id="XP_040761454.1">
    <property type="nucleotide sequence ID" value="XM_040912980.1"/>
</dbReference>
<dbReference type="PROSITE" id="PS00107">
    <property type="entry name" value="PROTEIN_KINASE_ATP"/>
    <property type="match status" value="1"/>
</dbReference>
<dbReference type="Proteomes" id="UP000076871">
    <property type="component" value="Unassembled WGS sequence"/>
</dbReference>
<comment type="catalytic activity">
    <reaction evidence="8">
        <text>L-seryl-[protein] + ATP = O-phospho-L-seryl-[protein] + ADP + H(+)</text>
        <dbReference type="Rhea" id="RHEA:17989"/>
        <dbReference type="Rhea" id="RHEA-COMP:9863"/>
        <dbReference type="Rhea" id="RHEA-COMP:11604"/>
        <dbReference type="ChEBI" id="CHEBI:15378"/>
        <dbReference type="ChEBI" id="CHEBI:29999"/>
        <dbReference type="ChEBI" id="CHEBI:30616"/>
        <dbReference type="ChEBI" id="CHEBI:83421"/>
        <dbReference type="ChEBI" id="CHEBI:456216"/>
        <dbReference type="EC" id="2.7.11.1"/>
    </reaction>
</comment>
<dbReference type="InterPro" id="IPR000719">
    <property type="entry name" value="Prot_kinase_dom"/>
</dbReference>
<keyword evidence="12" id="KW-1185">Reference proteome</keyword>
<keyword evidence="5 11" id="KW-0418">Kinase</keyword>
<comment type="catalytic activity">
    <reaction evidence="7">
        <text>L-threonyl-[protein] + ATP = O-phospho-L-threonyl-[protein] + ADP + H(+)</text>
        <dbReference type="Rhea" id="RHEA:46608"/>
        <dbReference type="Rhea" id="RHEA-COMP:11060"/>
        <dbReference type="Rhea" id="RHEA-COMP:11605"/>
        <dbReference type="ChEBI" id="CHEBI:15378"/>
        <dbReference type="ChEBI" id="CHEBI:30013"/>
        <dbReference type="ChEBI" id="CHEBI:30616"/>
        <dbReference type="ChEBI" id="CHEBI:61977"/>
        <dbReference type="ChEBI" id="CHEBI:456216"/>
        <dbReference type="EC" id="2.7.11.1"/>
    </reaction>
</comment>
<dbReference type="SMART" id="SM00220">
    <property type="entry name" value="S_TKc"/>
    <property type="match status" value="1"/>
</dbReference>
<dbReference type="InterPro" id="IPR017441">
    <property type="entry name" value="Protein_kinase_ATP_BS"/>
</dbReference>
<evidence type="ECO:0000256" key="6">
    <source>
        <dbReference type="ARBA" id="ARBA00022840"/>
    </source>
</evidence>
<dbReference type="PROSITE" id="PS50011">
    <property type="entry name" value="PROTEIN_KINASE_DOM"/>
    <property type="match status" value="1"/>
</dbReference>
<evidence type="ECO:0000256" key="7">
    <source>
        <dbReference type="ARBA" id="ARBA00047899"/>
    </source>
</evidence>
<dbReference type="OrthoDB" id="5979581at2759"/>
<dbReference type="PANTHER" id="PTHR47634:SF9">
    <property type="entry name" value="PROTEIN KINASE DOMAIN-CONTAINING PROTEIN-RELATED"/>
    <property type="match status" value="1"/>
</dbReference>
<dbReference type="GO" id="GO:0005524">
    <property type="term" value="F:ATP binding"/>
    <property type="evidence" value="ECO:0007669"/>
    <property type="project" value="UniProtKB-UniRule"/>
</dbReference>
<evidence type="ECO:0000259" key="10">
    <source>
        <dbReference type="PROSITE" id="PS50011"/>
    </source>
</evidence>
<dbReference type="STRING" id="1314785.A0A165CY13"/>
<dbReference type="Gene3D" id="1.10.510.10">
    <property type="entry name" value="Transferase(Phosphotransferase) domain 1"/>
    <property type="match status" value="1"/>
</dbReference>
<evidence type="ECO:0000256" key="4">
    <source>
        <dbReference type="ARBA" id="ARBA00022741"/>
    </source>
</evidence>
<feature type="binding site" evidence="9">
    <location>
        <position position="84"/>
    </location>
    <ligand>
        <name>ATP</name>
        <dbReference type="ChEBI" id="CHEBI:30616"/>
    </ligand>
</feature>
<keyword evidence="6 9" id="KW-0067">ATP-binding</keyword>
<evidence type="ECO:0000256" key="2">
    <source>
        <dbReference type="ARBA" id="ARBA00022527"/>
    </source>
</evidence>
<evidence type="ECO:0000256" key="5">
    <source>
        <dbReference type="ARBA" id="ARBA00022777"/>
    </source>
</evidence>
<accession>A0A165CY13</accession>
<dbReference type="PANTHER" id="PTHR47634">
    <property type="entry name" value="PROTEIN KINASE DOMAIN-CONTAINING PROTEIN-RELATED"/>
    <property type="match status" value="1"/>
</dbReference>
<dbReference type="Gene3D" id="3.30.200.20">
    <property type="entry name" value="Phosphorylase Kinase, domain 1"/>
    <property type="match status" value="1"/>
</dbReference>
<dbReference type="GO" id="GO:0004674">
    <property type="term" value="F:protein serine/threonine kinase activity"/>
    <property type="evidence" value="ECO:0007669"/>
    <property type="project" value="UniProtKB-KW"/>
</dbReference>
<dbReference type="Pfam" id="PF00069">
    <property type="entry name" value="Pkinase"/>
    <property type="match status" value="2"/>
</dbReference>
<evidence type="ECO:0000313" key="11">
    <source>
        <dbReference type="EMBL" id="KZT03714.1"/>
    </source>
</evidence>
<dbReference type="GO" id="GO:0050684">
    <property type="term" value="P:regulation of mRNA processing"/>
    <property type="evidence" value="ECO:0007669"/>
    <property type="project" value="TreeGrafter"/>
</dbReference>
<evidence type="ECO:0000256" key="3">
    <source>
        <dbReference type="ARBA" id="ARBA00022679"/>
    </source>
</evidence>
<sequence length="418" mass="46120">MNTSTTQLSVYWDADEDAEDIRRYTAGGFHPIRLGDVVFPPLSSSDSSPAKQYHVLHKLGRGAFATVWLAEVLHAPTQHYVALKICAAEADAWHELDIYNRISASDEMQNVLRLRDSFSLHGPNGVHTVLVHDVLANVFDVVNPIRGRKHARMLCRQIACGLAALHRHGIVHGDLHSGNIGIALPTLDGHPPRSILNYFGNPECIVVLPTAAPTHPAALPPYLLPSISIFDYLASKDPVFADTPFCAVIMDLGNAIAVDEETRPSSTPAAVCAPELMFERVVRSVRPSPTRASDIWSFACTIYELVFGGRLFRFANPDDALLGAMATLCGEVPLGWQSYWESHEWLRTLDISPEAADAGWARRLEDRMTGGGETHTRAELEEIFALLRSMLKIEPERRASAEEVLQHPWFARPDDASG</sequence>
<dbReference type="InParanoid" id="A0A165CY13"/>
<dbReference type="InterPro" id="IPR051334">
    <property type="entry name" value="SRPK"/>
</dbReference>
<dbReference type="InterPro" id="IPR011009">
    <property type="entry name" value="Kinase-like_dom_sf"/>
</dbReference>
<dbReference type="GeneID" id="63830008"/>
<proteinExistence type="predicted"/>
<gene>
    <name evidence="11" type="ORF">LAESUDRAFT_761804</name>
</gene>
<dbReference type="EMBL" id="KV427642">
    <property type="protein sequence ID" value="KZT03714.1"/>
    <property type="molecule type" value="Genomic_DNA"/>
</dbReference>
<evidence type="ECO:0000256" key="8">
    <source>
        <dbReference type="ARBA" id="ARBA00048679"/>
    </source>
</evidence>
<dbReference type="SUPFAM" id="SSF56112">
    <property type="entry name" value="Protein kinase-like (PK-like)"/>
    <property type="match status" value="1"/>
</dbReference>
<dbReference type="AlphaFoldDB" id="A0A165CY13"/>
<keyword evidence="2" id="KW-0723">Serine/threonine-protein kinase</keyword>
<organism evidence="11 12">
    <name type="scientific">Laetiporus sulphureus 93-53</name>
    <dbReference type="NCBI Taxonomy" id="1314785"/>
    <lineage>
        <taxon>Eukaryota</taxon>
        <taxon>Fungi</taxon>
        <taxon>Dikarya</taxon>
        <taxon>Basidiomycota</taxon>
        <taxon>Agaricomycotina</taxon>
        <taxon>Agaricomycetes</taxon>
        <taxon>Polyporales</taxon>
        <taxon>Laetiporus</taxon>
    </lineage>
</organism>
<evidence type="ECO:0000256" key="1">
    <source>
        <dbReference type="ARBA" id="ARBA00012513"/>
    </source>
</evidence>
<evidence type="ECO:0000313" key="12">
    <source>
        <dbReference type="Proteomes" id="UP000076871"/>
    </source>
</evidence>
<reference evidence="11 12" key="1">
    <citation type="journal article" date="2016" name="Mol. Biol. Evol.">
        <title>Comparative Genomics of Early-Diverging Mushroom-Forming Fungi Provides Insights into the Origins of Lignocellulose Decay Capabilities.</title>
        <authorList>
            <person name="Nagy L.G."/>
            <person name="Riley R."/>
            <person name="Tritt A."/>
            <person name="Adam C."/>
            <person name="Daum C."/>
            <person name="Floudas D."/>
            <person name="Sun H."/>
            <person name="Yadav J.S."/>
            <person name="Pangilinan J."/>
            <person name="Larsson K.H."/>
            <person name="Matsuura K."/>
            <person name="Barry K."/>
            <person name="Labutti K."/>
            <person name="Kuo R."/>
            <person name="Ohm R.A."/>
            <person name="Bhattacharya S.S."/>
            <person name="Shirouzu T."/>
            <person name="Yoshinaga Y."/>
            <person name="Martin F.M."/>
            <person name="Grigoriev I.V."/>
            <person name="Hibbett D.S."/>
        </authorList>
    </citation>
    <scope>NUCLEOTIDE SEQUENCE [LARGE SCALE GENOMIC DNA]</scope>
    <source>
        <strain evidence="11 12">93-53</strain>
    </source>
</reference>
<feature type="domain" description="Protein kinase" evidence="10">
    <location>
        <begin position="53"/>
        <end position="410"/>
    </location>
</feature>
<protein>
    <recommendedName>
        <fullName evidence="1">non-specific serine/threonine protein kinase</fullName>
        <ecNumber evidence="1">2.7.11.1</ecNumber>
    </recommendedName>
</protein>
<keyword evidence="4 9" id="KW-0547">Nucleotide-binding</keyword>
<dbReference type="EC" id="2.7.11.1" evidence="1"/>
<dbReference type="GO" id="GO:0000245">
    <property type="term" value="P:spliceosomal complex assembly"/>
    <property type="evidence" value="ECO:0007669"/>
    <property type="project" value="TreeGrafter"/>
</dbReference>
<name>A0A165CY13_9APHY</name>